<dbReference type="InterPro" id="IPR029063">
    <property type="entry name" value="SAM-dependent_MTases_sf"/>
</dbReference>
<organism evidence="5 6">
    <name type="scientific">Neonectria magnoliae</name>
    <dbReference type="NCBI Taxonomy" id="2732573"/>
    <lineage>
        <taxon>Eukaryota</taxon>
        <taxon>Fungi</taxon>
        <taxon>Dikarya</taxon>
        <taxon>Ascomycota</taxon>
        <taxon>Pezizomycotina</taxon>
        <taxon>Sordariomycetes</taxon>
        <taxon>Hypocreomycetidae</taxon>
        <taxon>Hypocreales</taxon>
        <taxon>Nectriaceae</taxon>
        <taxon>Neonectria</taxon>
    </lineage>
</organism>
<dbReference type="Gene3D" id="3.40.50.150">
    <property type="entry name" value="Vaccinia Virus protein VP39"/>
    <property type="match status" value="1"/>
</dbReference>
<keyword evidence="1" id="KW-0489">Methyltransferase</keyword>
<reference evidence="5 6" key="1">
    <citation type="journal article" date="2025" name="Microbiol. Resour. Announc.">
        <title>Draft genome sequences for Neonectria magnoliae and Neonectria punicea, canker pathogens of Liriodendron tulipifera and Acer saccharum in West Virginia.</title>
        <authorList>
            <person name="Petronek H.M."/>
            <person name="Kasson M.T."/>
            <person name="Metheny A.M."/>
            <person name="Stauder C.M."/>
            <person name="Lovett B."/>
            <person name="Lynch S.C."/>
            <person name="Garnas J.R."/>
            <person name="Kasson L.R."/>
            <person name="Stajich J.E."/>
        </authorList>
    </citation>
    <scope>NUCLEOTIDE SEQUENCE [LARGE SCALE GENOMIC DNA]</scope>
    <source>
        <strain evidence="5 6">NRRL 64651</strain>
    </source>
</reference>
<gene>
    <name evidence="5" type="ORF">QQZ08_007732</name>
</gene>
<evidence type="ECO:0000256" key="2">
    <source>
        <dbReference type="ARBA" id="ARBA00022679"/>
    </source>
</evidence>
<evidence type="ECO:0000256" key="4">
    <source>
        <dbReference type="ARBA" id="ARBA00023453"/>
    </source>
</evidence>
<evidence type="ECO:0000313" key="6">
    <source>
        <dbReference type="Proteomes" id="UP001498421"/>
    </source>
</evidence>
<comment type="similarity">
    <text evidence="4">Belongs to the class I-like SAM-binding methyltransferase superfamily. Cation-dependent O-methyltransferase family.</text>
</comment>
<keyword evidence="3" id="KW-0949">S-adenosyl-L-methionine</keyword>
<dbReference type="Pfam" id="PF13578">
    <property type="entry name" value="Methyltransf_24"/>
    <property type="match status" value="1"/>
</dbReference>
<evidence type="ECO:0000256" key="1">
    <source>
        <dbReference type="ARBA" id="ARBA00022603"/>
    </source>
</evidence>
<evidence type="ECO:0000256" key="3">
    <source>
        <dbReference type="ARBA" id="ARBA00022691"/>
    </source>
</evidence>
<proteinExistence type="inferred from homology"/>
<sequence>MAPSPVALQAIEASPRVHELLQRLHAESEAQEKSLSQKWFYIRRLASYYIWGAAWSPASDDHMRDKFISLEEDKCQFMYLLARSVGARNVIEAGTSFGVSTTYLALAVGQNVAGVRAATGEPATGKVIGTEKEPSKAARARDHWKQAGDEVEPWIELREGDLRETLKVEEGMPDKIDMLLLDVWTLLALPTLEIIKPRLRRGAIVLVDNTGRAKPLYKDLLTYLHDAKNGFKTTTTPYSGGLEMVVYLPSA</sequence>
<comment type="caution">
    <text evidence="5">The sequence shown here is derived from an EMBL/GenBank/DDBJ whole genome shotgun (WGS) entry which is preliminary data.</text>
</comment>
<dbReference type="Proteomes" id="UP001498421">
    <property type="component" value="Unassembled WGS sequence"/>
</dbReference>
<evidence type="ECO:0000313" key="5">
    <source>
        <dbReference type="EMBL" id="KAK7425757.1"/>
    </source>
</evidence>
<keyword evidence="2" id="KW-0808">Transferase</keyword>
<dbReference type="EMBL" id="JAZAVK010000076">
    <property type="protein sequence ID" value="KAK7425757.1"/>
    <property type="molecule type" value="Genomic_DNA"/>
</dbReference>
<protein>
    <recommendedName>
        <fullName evidence="7">O-methyltransferase</fullName>
    </recommendedName>
</protein>
<dbReference type="PANTHER" id="PTHR43167">
    <property type="entry name" value="PUTATIVE (AFU_ORTHOLOGUE AFUA_6G01830)-RELATED"/>
    <property type="match status" value="1"/>
</dbReference>
<keyword evidence="6" id="KW-1185">Reference proteome</keyword>
<accession>A0ABR1HX16</accession>
<dbReference type="PANTHER" id="PTHR43167:SF1">
    <property type="entry name" value="PUTATIVE (AFU_ORTHOLOGUE AFUA_6G01830)-RELATED"/>
    <property type="match status" value="1"/>
</dbReference>
<name>A0ABR1HX16_9HYPO</name>
<dbReference type="SUPFAM" id="SSF53335">
    <property type="entry name" value="S-adenosyl-L-methionine-dependent methyltransferases"/>
    <property type="match status" value="1"/>
</dbReference>
<dbReference type="InterPro" id="IPR002935">
    <property type="entry name" value="SAM_O-MeTrfase"/>
</dbReference>
<dbReference type="PROSITE" id="PS51682">
    <property type="entry name" value="SAM_OMT_I"/>
    <property type="match status" value="1"/>
</dbReference>
<evidence type="ECO:0008006" key="7">
    <source>
        <dbReference type="Google" id="ProtNLM"/>
    </source>
</evidence>